<keyword evidence="2" id="KW-1185">Reference proteome</keyword>
<dbReference type="AlphaFoldDB" id="A0A1I4VY23"/>
<dbReference type="OrthoDB" id="7064156at2"/>
<evidence type="ECO:0000313" key="2">
    <source>
        <dbReference type="Proteomes" id="UP000198575"/>
    </source>
</evidence>
<proteinExistence type="predicted"/>
<dbReference type="EMBL" id="FOVF01000003">
    <property type="protein sequence ID" value="SFN05916.1"/>
    <property type="molecule type" value="Genomic_DNA"/>
</dbReference>
<dbReference type="Proteomes" id="UP000198575">
    <property type="component" value="Unassembled WGS sequence"/>
</dbReference>
<name>A0A1I4VY23_9GAMM</name>
<gene>
    <name evidence="1" type="ORF">SAMN05216289_103148</name>
</gene>
<organism evidence="1 2">
    <name type="scientific">Dokdonella immobilis</name>
    <dbReference type="NCBI Taxonomy" id="578942"/>
    <lineage>
        <taxon>Bacteria</taxon>
        <taxon>Pseudomonadati</taxon>
        <taxon>Pseudomonadota</taxon>
        <taxon>Gammaproteobacteria</taxon>
        <taxon>Lysobacterales</taxon>
        <taxon>Rhodanobacteraceae</taxon>
        <taxon>Dokdonella</taxon>
    </lineage>
</organism>
<evidence type="ECO:0000313" key="1">
    <source>
        <dbReference type="EMBL" id="SFN05916.1"/>
    </source>
</evidence>
<reference evidence="1 2" key="1">
    <citation type="submission" date="2016-10" db="EMBL/GenBank/DDBJ databases">
        <authorList>
            <person name="de Groot N.N."/>
        </authorList>
    </citation>
    <scope>NUCLEOTIDE SEQUENCE [LARGE SCALE GENOMIC DNA]</scope>
    <source>
        <strain evidence="1 2">CGMCC 1.7659</strain>
    </source>
</reference>
<protein>
    <submittedName>
        <fullName evidence="1">Uncharacterized protein</fullName>
    </submittedName>
</protein>
<sequence length="148" mass="17064">MKMHWDFFKESDTSMGVFYPLHYVMAAFDNEARAEEVRDRFLEAGFREDDVAAVDGPFVAERLESMEDSNMLEKMGQELVRAVGTELGYVDDDLKTARRGGAFLFAYAPDRETTDKAVELLKYAHPIYARRYHRAGIHRISYPKQSVL</sequence>
<dbReference type="RefSeq" id="WP_092404902.1">
    <property type="nucleotide sequence ID" value="NZ_FOVF01000003.1"/>
</dbReference>
<accession>A0A1I4VY23</accession>